<dbReference type="EMBL" id="JBHRST010000004">
    <property type="protein sequence ID" value="MFC3097014.1"/>
    <property type="molecule type" value="Genomic_DNA"/>
</dbReference>
<dbReference type="PANTHER" id="PTHR19136">
    <property type="entry name" value="MOLYBDENUM COFACTOR GUANYLYLTRANSFERASE"/>
    <property type="match status" value="1"/>
</dbReference>
<dbReference type="Pfam" id="PF12804">
    <property type="entry name" value="NTP_transf_3"/>
    <property type="match status" value="1"/>
</dbReference>
<accession>A0ABV7E2P8</accession>
<evidence type="ECO:0000256" key="5">
    <source>
        <dbReference type="ARBA" id="ARBA00022842"/>
    </source>
</evidence>
<keyword evidence="4" id="KW-0547">Nucleotide-binding</keyword>
<keyword evidence="9" id="KW-0548">Nucleotidyltransferase</keyword>
<dbReference type="SUPFAM" id="SSF53448">
    <property type="entry name" value="Nucleotide-diphospho-sugar transferases"/>
    <property type="match status" value="1"/>
</dbReference>
<evidence type="ECO:0000256" key="4">
    <source>
        <dbReference type="ARBA" id="ARBA00022741"/>
    </source>
</evidence>
<evidence type="ECO:0000256" key="7">
    <source>
        <dbReference type="ARBA" id="ARBA00023150"/>
    </source>
</evidence>
<dbReference type="Gene3D" id="3.90.550.10">
    <property type="entry name" value="Spore Coat Polysaccharide Biosynthesis Protein SpsA, Chain A"/>
    <property type="match status" value="1"/>
</dbReference>
<proteinExistence type="predicted"/>
<organism evidence="9 10">
    <name type="scientific">Alteraurantiacibacter palmitatis</name>
    <dbReference type="NCBI Taxonomy" id="2054628"/>
    <lineage>
        <taxon>Bacteria</taxon>
        <taxon>Pseudomonadati</taxon>
        <taxon>Pseudomonadota</taxon>
        <taxon>Alphaproteobacteria</taxon>
        <taxon>Sphingomonadales</taxon>
        <taxon>Erythrobacteraceae</taxon>
        <taxon>Alteraurantiacibacter</taxon>
    </lineage>
</organism>
<dbReference type="CDD" id="cd02503">
    <property type="entry name" value="MobA"/>
    <property type="match status" value="1"/>
</dbReference>
<dbReference type="PANTHER" id="PTHR19136:SF81">
    <property type="entry name" value="MOLYBDENUM COFACTOR GUANYLYLTRANSFERASE"/>
    <property type="match status" value="1"/>
</dbReference>
<gene>
    <name evidence="9" type="ORF">ACFODU_04285</name>
</gene>
<evidence type="ECO:0000313" key="10">
    <source>
        <dbReference type="Proteomes" id="UP001595456"/>
    </source>
</evidence>
<keyword evidence="1" id="KW-0963">Cytoplasm</keyword>
<dbReference type="GO" id="GO:0016779">
    <property type="term" value="F:nucleotidyltransferase activity"/>
    <property type="evidence" value="ECO:0007669"/>
    <property type="project" value="UniProtKB-KW"/>
</dbReference>
<keyword evidence="5" id="KW-0460">Magnesium</keyword>
<protein>
    <submittedName>
        <fullName evidence="9">Molybdenum cofactor guanylyltransferase</fullName>
    </submittedName>
</protein>
<feature type="domain" description="MobA-like NTP transferase" evidence="8">
    <location>
        <begin position="5"/>
        <end position="157"/>
    </location>
</feature>
<evidence type="ECO:0000256" key="3">
    <source>
        <dbReference type="ARBA" id="ARBA00022723"/>
    </source>
</evidence>
<sequence length="183" mass="18583">MSVMGLVLAGGQSTRFGSDKALAVLGGDTLLARAVATLSAWCETVVIAGRDDAAAQGLGHCIPDWPRPGLGPLAGIAAGLAHARAHGFASVLSCGVDSVGLPPDTLDALTPPSAYLASQPVIGHWLVDAEEAAVAILQSEGRRSMLAYAARAHARPVNAASTPANINTPADLARIQAAELEHK</sequence>
<evidence type="ECO:0000256" key="6">
    <source>
        <dbReference type="ARBA" id="ARBA00023134"/>
    </source>
</evidence>
<dbReference type="Proteomes" id="UP001595456">
    <property type="component" value="Unassembled WGS sequence"/>
</dbReference>
<dbReference type="InterPro" id="IPR025877">
    <property type="entry name" value="MobA-like_NTP_Trfase"/>
</dbReference>
<keyword evidence="3" id="KW-0479">Metal-binding</keyword>
<keyword evidence="2" id="KW-0808">Transferase</keyword>
<reference evidence="10" key="1">
    <citation type="journal article" date="2019" name="Int. J. Syst. Evol. Microbiol.">
        <title>The Global Catalogue of Microorganisms (GCM) 10K type strain sequencing project: providing services to taxonomists for standard genome sequencing and annotation.</title>
        <authorList>
            <consortium name="The Broad Institute Genomics Platform"/>
            <consortium name="The Broad Institute Genome Sequencing Center for Infectious Disease"/>
            <person name="Wu L."/>
            <person name="Ma J."/>
        </authorList>
    </citation>
    <scope>NUCLEOTIDE SEQUENCE [LARGE SCALE GENOMIC DNA]</scope>
    <source>
        <strain evidence="10">KCTC 52607</strain>
    </source>
</reference>
<evidence type="ECO:0000259" key="8">
    <source>
        <dbReference type="Pfam" id="PF12804"/>
    </source>
</evidence>
<dbReference type="InterPro" id="IPR013482">
    <property type="entry name" value="Molybde_CF_guanTrfase"/>
</dbReference>
<evidence type="ECO:0000256" key="1">
    <source>
        <dbReference type="ARBA" id="ARBA00022490"/>
    </source>
</evidence>
<dbReference type="InterPro" id="IPR029044">
    <property type="entry name" value="Nucleotide-diphossugar_trans"/>
</dbReference>
<keyword evidence="10" id="KW-1185">Reference proteome</keyword>
<comment type="caution">
    <text evidence="9">The sequence shown here is derived from an EMBL/GenBank/DDBJ whole genome shotgun (WGS) entry which is preliminary data.</text>
</comment>
<keyword evidence="7" id="KW-0501">Molybdenum cofactor biosynthesis</keyword>
<name>A0ABV7E2P8_9SPHN</name>
<evidence type="ECO:0000313" key="9">
    <source>
        <dbReference type="EMBL" id="MFC3097014.1"/>
    </source>
</evidence>
<dbReference type="RefSeq" id="WP_336925934.1">
    <property type="nucleotide sequence ID" value="NZ_JBANRO010000005.1"/>
</dbReference>
<keyword evidence="6" id="KW-0342">GTP-binding</keyword>
<evidence type="ECO:0000256" key="2">
    <source>
        <dbReference type="ARBA" id="ARBA00022679"/>
    </source>
</evidence>